<sequence length="88" mass="10425">MTMIFYWCVKLINFKPKTDQRLNSDYRQYGHTWNTSPLLNILTAVSRPHKSMFSSQQINGSYFQKHKSILCFHGEHELNRSTNQDLAM</sequence>
<proteinExistence type="predicted"/>
<reference evidence="1" key="1">
    <citation type="submission" date="2014-11" db="EMBL/GenBank/DDBJ databases">
        <authorList>
            <person name="Amaro Gonzalez C."/>
        </authorList>
    </citation>
    <scope>NUCLEOTIDE SEQUENCE</scope>
</reference>
<dbReference type="AlphaFoldDB" id="A0A0E9XPL1"/>
<evidence type="ECO:0000313" key="1">
    <source>
        <dbReference type="EMBL" id="JAI03644.1"/>
    </source>
</evidence>
<organism evidence="1">
    <name type="scientific">Anguilla anguilla</name>
    <name type="common">European freshwater eel</name>
    <name type="synonym">Muraena anguilla</name>
    <dbReference type="NCBI Taxonomy" id="7936"/>
    <lineage>
        <taxon>Eukaryota</taxon>
        <taxon>Metazoa</taxon>
        <taxon>Chordata</taxon>
        <taxon>Craniata</taxon>
        <taxon>Vertebrata</taxon>
        <taxon>Euteleostomi</taxon>
        <taxon>Actinopterygii</taxon>
        <taxon>Neopterygii</taxon>
        <taxon>Teleostei</taxon>
        <taxon>Anguilliformes</taxon>
        <taxon>Anguillidae</taxon>
        <taxon>Anguilla</taxon>
    </lineage>
</organism>
<reference evidence="1" key="2">
    <citation type="journal article" date="2015" name="Fish Shellfish Immunol.">
        <title>Early steps in the European eel (Anguilla anguilla)-Vibrio vulnificus interaction in the gills: Role of the RtxA13 toxin.</title>
        <authorList>
            <person name="Callol A."/>
            <person name="Pajuelo D."/>
            <person name="Ebbesson L."/>
            <person name="Teles M."/>
            <person name="MacKenzie S."/>
            <person name="Amaro C."/>
        </authorList>
    </citation>
    <scope>NUCLEOTIDE SEQUENCE</scope>
</reference>
<dbReference type="EMBL" id="GBXM01004934">
    <property type="protein sequence ID" value="JAI03644.1"/>
    <property type="molecule type" value="Transcribed_RNA"/>
</dbReference>
<protein>
    <submittedName>
        <fullName evidence="1">Uncharacterized protein</fullName>
    </submittedName>
</protein>
<name>A0A0E9XPL1_ANGAN</name>
<accession>A0A0E9XPL1</accession>